<dbReference type="RefSeq" id="WP_093604321.1">
    <property type="nucleotide sequence ID" value="NZ_FOYL01000013.1"/>
</dbReference>
<proteinExistence type="predicted"/>
<dbReference type="AlphaFoldDB" id="A0A1I6FEG8"/>
<reference evidence="2" key="1">
    <citation type="submission" date="2016-10" db="EMBL/GenBank/DDBJ databases">
        <authorList>
            <person name="Varghese N."/>
            <person name="Submissions S."/>
        </authorList>
    </citation>
    <scope>NUCLEOTIDE SEQUENCE [LARGE SCALE GENOMIC DNA]</scope>
    <source>
        <strain evidence="2">DSM 44232</strain>
    </source>
</reference>
<dbReference type="Proteomes" id="UP000198583">
    <property type="component" value="Unassembled WGS sequence"/>
</dbReference>
<evidence type="ECO:0000313" key="1">
    <source>
        <dbReference type="EMBL" id="SFR28369.1"/>
    </source>
</evidence>
<accession>A0A1I6FEG8</accession>
<evidence type="ECO:0008006" key="3">
    <source>
        <dbReference type="Google" id="ProtNLM"/>
    </source>
</evidence>
<protein>
    <recommendedName>
        <fullName evidence="3">Bifunctional DNA primase/polymerase, N-terminal</fullName>
    </recommendedName>
</protein>
<name>A0A1I6FEG8_9PSEU</name>
<evidence type="ECO:0000313" key="2">
    <source>
        <dbReference type="Proteomes" id="UP000198583"/>
    </source>
</evidence>
<organism evidence="1 2">
    <name type="scientific">Lentzea waywayandensis</name>
    <dbReference type="NCBI Taxonomy" id="84724"/>
    <lineage>
        <taxon>Bacteria</taxon>
        <taxon>Bacillati</taxon>
        <taxon>Actinomycetota</taxon>
        <taxon>Actinomycetes</taxon>
        <taxon>Pseudonocardiales</taxon>
        <taxon>Pseudonocardiaceae</taxon>
        <taxon>Lentzea</taxon>
    </lineage>
</organism>
<gene>
    <name evidence="1" type="ORF">SAMN04488564_113217</name>
</gene>
<dbReference type="EMBL" id="FOYL01000013">
    <property type="protein sequence ID" value="SFR28369.1"/>
    <property type="molecule type" value="Genomic_DNA"/>
</dbReference>
<sequence>MNSPKGVLPSGVLPSGVLPQLDTFSGALERYSSWGWLVLRSENRLLLTTDHAVSAVEMAAGIGGEVQHYLSVRMLGGPVVVLPSASGAAGRWLILTESADEASQVNLIRLRARGALTHRLGTLVPLPPSRIDGGGVRWLGDSPGGRPFLPPFSAVVAAVRAVTETAGLR</sequence>
<dbReference type="OrthoDB" id="4541270at2"/>
<keyword evidence="2" id="KW-1185">Reference proteome</keyword>